<feature type="chain" id="PRO_5031509963" evidence="1">
    <location>
        <begin position="25"/>
        <end position="182"/>
    </location>
</feature>
<reference evidence="2 3" key="1">
    <citation type="submission" date="2020-11" db="EMBL/GenBank/DDBJ databases">
        <authorList>
            <person name="Wallbank WR R."/>
            <person name="Pardo Diaz C."/>
            <person name="Kozak K."/>
            <person name="Martin S."/>
            <person name="Jiggins C."/>
            <person name="Moest M."/>
            <person name="Warren A I."/>
            <person name="Generalovic N T."/>
            <person name="Byers J.R.P. K."/>
            <person name="Montejo-Kovacevich G."/>
            <person name="Yen C E."/>
        </authorList>
    </citation>
    <scope>NUCLEOTIDE SEQUENCE [LARGE SCALE GENOMIC DNA]</scope>
</reference>
<evidence type="ECO:0000256" key="1">
    <source>
        <dbReference type="SAM" id="SignalP"/>
    </source>
</evidence>
<feature type="signal peptide" evidence="1">
    <location>
        <begin position="1"/>
        <end position="24"/>
    </location>
</feature>
<dbReference type="OrthoDB" id="6664669at2759"/>
<proteinExistence type="predicted"/>
<name>A0A7R8YWY7_HERIL</name>
<evidence type="ECO:0000313" key="3">
    <source>
        <dbReference type="Proteomes" id="UP000594454"/>
    </source>
</evidence>
<dbReference type="Proteomes" id="UP000594454">
    <property type="component" value="Chromosome 4"/>
</dbReference>
<dbReference type="InParanoid" id="A0A7R8YWY7"/>
<dbReference type="EMBL" id="LR899012">
    <property type="protein sequence ID" value="CAD7088913.1"/>
    <property type="molecule type" value="Genomic_DNA"/>
</dbReference>
<evidence type="ECO:0000313" key="2">
    <source>
        <dbReference type="EMBL" id="CAD7088913.1"/>
    </source>
</evidence>
<dbReference type="AlphaFoldDB" id="A0A7R8YWY7"/>
<dbReference type="InterPro" id="IPR010512">
    <property type="entry name" value="DUF1091"/>
</dbReference>
<dbReference type="Pfam" id="PF06477">
    <property type="entry name" value="DUF1091"/>
    <property type="match status" value="1"/>
</dbReference>
<gene>
    <name evidence="2" type="ORF">HERILL_LOCUS11501</name>
</gene>
<keyword evidence="3" id="KW-1185">Reference proteome</keyword>
<organism evidence="2 3">
    <name type="scientific">Hermetia illucens</name>
    <name type="common">Black soldier fly</name>
    <dbReference type="NCBI Taxonomy" id="343691"/>
    <lineage>
        <taxon>Eukaryota</taxon>
        <taxon>Metazoa</taxon>
        <taxon>Ecdysozoa</taxon>
        <taxon>Arthropoda</taxon>
        <taxon>Hexapoda</taxon>
        <taxon>Insecta</taxon>
        <taxon>Pterygota</taxon>
        <taxon>Neoptera</taxon>
        <taxon>Endopterygota</taxon>
        <taxon>Diptera</taxon>
        <taxon>Brachycera</taxon>
        <taxon>Stratiomyomorpha</taxon>
        <taxon>Stratiomyidae</taxon>
        <taxon>Hermetiinae</taxon>
        <taxon>Hermetia</taxon>
    </lineage>
</organism>
<keyword evidence="1" id="KW-0732">Signal</keyword>
<sequence>MVTKFIYSIILSALVVVGRQRCYTVEISSGSVWFERAYGTVEETVFNATLIELNIGLYKIVKIPRFILEIFTWAPNEGIRVFFNGSYRMCDFRRFEGMGPFGAAAFKAVHTFSNLTLTCPVPPNMYYATIKADFLSRVAPIRLFYQPNRVLVIQVSVGELNSPGNFTKRGFGSITLAFKKNC</sequence>
<protein>
    <submittedName>
        <fullName evidence="2">Uncharacterized protein</fullName>
    </submittedName>
</protein>
<accession>A0A7R8YWY7</accession>